<reference evidence="1 2" key="1">
    <citation type="submission" date="2018-08" db="EMBL/GenBank/DDBJ databases">
        <title>Genome sequencing of Agrobacterium vitis strain ICMP 10754.</title>
        <authorList>
            <person name="Visnovsky S.B."/>
            <person name="Pitman A.R."/>
        </authorList>
    </citation>
    <scope>NUCLEOTIDE SEQUENCE [LARGE SCALE GENOMIC DNA]</scope>
    <source>
        <strain evidence="1 2">ICMP 10754</strain>
    </source>
</reference>
<dbReference type="AlphaFoldDB" id="A0A368NHD4"/>
<keyword evidence="1" id="KW-0808">Transferase</keyword>
<dbReference type="SUPFAM" id="SSF53756">
    <property type="entry name" value="UDP-Glycosyltransferase/glycogen phosphorylase"/>
    <property type="match status" value="1"/>
</dbReference>
<gene>
    <name evidence="1" type="ORF">DXT89_22860</name>
</gene>
<organism evidence="1 2">
    <name type="scientific">Agrobacterium vitis</name>
    <name type="common">Rhizobium vitis</name>
    <dbReference type="NCBI Taxonomy" id="373"/>
    <lineage>
        <taxon>Bacteria</taxon>
        <taxon>Pseudomonadati</taxon>
        <taxon>Pseudomonadota</taxon>
        <taxon>Alphaproteobacteria</taxon>
        <taxon>Hyphomicrobiales</taxon>
        <taxon>Rhizobiaceae</taxon>
        <taxon>Rhizobium/Agrobacterium group</taxon>
        <taxon>Agrobacterium</taxon>
    </lineage>
</organism>
<dbReference type="GO" id="GO:0016740">
    <property type="term" value="F:transferase activity"/>
    <property type="evidence" value="ECO:0007669"/>
    <property type="project" value="UniProtKB-KW"/>
</dbReference>
<dbReference type="OrthoDB" id="7973140at2"/>
<evidence type="ECO:0000313" key="1">
    <source>
        <dbReference type="EMBL" id="KAA3522006.1"/>
    </source>
</evidence>
<evidence type="ECO:0000313" key="2">
    <source>
        <dbReference type="Proteomes" id="UP000436911"/>
    </source>
</evidence>
<name>A0A368NHD4_AGRVI</name>
<dbReference type="EMBL" id="QUSG01000020">
    <property type="protein sequence ID" value="KAA3522006.1"/>
    <property type="molecule type" value="Genomic_DNA"/>
</dbReference>
<sequence length="414" mass="45647">MTIRVLYLAHDLADPAIRRRVMMLRAGGADVMLAGFRRDENKLAAVEGVQPIELGITADGRFAHRAATVLKASLSAAAKLGHLPRPDVIIARNLEMLAIGRRARHIFGAAVPMVYECLDIHRLMLRNDPLGKSLRGLEARLGRQASLLITSSPAFVEQYFQPLSGLDLPTMLLENQVLDLSGQDAPLALTPRVPAPGQPWRIGWFGALRCSKSLKLLGEFTRSMQGSAIVEMRGRPAHIEFENFDAQVAREPYVNFHGPYKNPEDLAGIYQQVQFVWAIDFYEEGQNSSWLLPNRLYEGCRYGTVPIALKGTETARYLDRKGIGFELPDASVSSLVSLFETMTAERYQSAFDAVAAQDPHSFTLTRADCETLVRRLAALPADPMASRSLNSNALKAPLLSTKPTLTNKVDAHDG</sequence>
<proteinExistence type="predicted"/>
<comment type="caution">
    <text evidence="1">The sequence shown here is derived from an EMBL/GenBank/DDBJ whole genome shotgun (WGS) entry which is preliminary data.</text>
</comment>
<accession>A0A368NHD4</accession>
<protein>
    <submittedName>
        <fullName evidence="1">Glycosyl transferase family 1</fullName>
    </submittedName>
</protein>
<dbReference type="Proteomes" id="UP000436911">
    <property type="component" value="Unassembled WGS sequence"/>
</dbReference>
<dbReference type="GeneID" id="60684740"/>
<dbReference type="RefSeq" id="WP_060716811.1">
    <property type="nucleotide sequence ID" value="NZ_CP055265.1"/>
</dbReference>